<evidence type="ECO:0000313" key="1">
    <source>
        <dbReference type="EMBL" id="DAE32888.1"/>
    </source>
</evidence>
<organism evidence="1">
    <name type="scientific">virus sp. ctBS918</name>
    <dbReference type="NCBI Taxonomy" id="2825807"/>
    <lineage>
        <taxon>Viruses</taxon>
    </lineage>
</organism>
<accession>A0A8S5RNG2</accession>
<dbReference type="EMBL" id="BK059130">
    <property type="protein sequence ID" value="DAE32888.1"/>
    <property type="molecule type" value="Genomic_DNA"/>
</dbReference>
<reference evidence="1" key="1">
    <citation type="journal article" date="2021" name="Proc. Natl. Acad. Sci. U.S.A.">
        <title>A Catalog of Tens of Thousands of Viruses from Human Metagenomes Reveals Hidden Associations with Chronic Diseases.</title>
        <authorList>
            <person name="Tisza M.J."/>
            <person name="Buck C.B."/>
        </authorList>
    </citation>
    <scope>NUCLEOTIDE SEQUENCE</scope>
    <source>
        <strain evidence="1">CtBS918</strain>
    </source>
</reference>
<sequence>MSILADGIFMNSRYDQYEDYSETQSYYDLRTGIIYVVMEKYGMSGNNIIQEITPDSAEYKANYARYKKARGIKEKYRVTYTAQVDQTIEATSLEEAKK</sequence>
<protein>
    <submittedName>
        <fullName evidence="1">Uncharacterized protein</fullName>
    </submittedName>
</protein>
<proteinExistence type="predicted"/>
<name>A0A8S5RNG2_9VIRU</name>